<gene>
    <name evidence="5" type="ORF">EV192_103316</name>
</gene>
<keyword evidence="6" id="KW-1185">Reference proteome</keyword>
<evidence type="ECO:0000256" key="1">
    <source>
        <dbReference type="ARBA" id="ARBA00023015"/>
    </source>
</evidence>
<proteinExistence type="predicted"/>
<evidence type="ECO:0000256" key="2">
    <source>
        <dbReference type="ARBA" id="ARBA00023163"/>
    </source>
</evidence>
<feature type="transmembrane region" description="Helical" evidence="3">
    <location>
        <begin position="159"/>
        <end position="182"/>
    </location>
</feature>
<dbReference type="Gene3D" id="1.10.10.1320">
    <property type="entry name" value="Anti-sigma factor, zinc-finger domain"/>
    <property type="match status" value="1"/>
</dbReference>
<evidence type="ECO:0000313" key="6">
    <source>
        <dbReference type="Proteomes" id="UP000295680"/>
    </source>
</evidence>
<dbReference type="Pfam" id="PF13490">
    <property type="entry name" value="zf-HC2"/>
    <property type="match status" value="1"/>
</dbReference>
<evidence type="ECO:0000313" key="5">
    <source>
        <dbReference type="EMBL" id="TCO60741.1"/>
    </source>
</evidence>
<reference evidence="5 6" key="1">
    <citation type="submission" date="2019-03" db="EMBL/GenBank/DDBJ databases">
        <title>Genomic Encyclopedia of Type Strains, Phase IV (KMG-IV): sequencing the most valuable type-strain genomes for metagenomic binning, comparative biology and taxonomic classification.</title>
        <authorList>
            <person name="Goeker M."/>
        </authorList>
    </citation>
    <scope>NUCLEOTIDE SEQUENCE [LARGE SCALE GENOMIC DNA]</scope>
    <source>
        <strain evidence="5 6">DSM 45934</strain>
    </source>
</reference>
<dbReference type="RefSeq" id="WP_132115951.1">
    <property type="nucleotide sequence ID" value="NZ_SLWS01000003.1"/>
</dbReference>
<name>A0A4R2JL43_9PSEU</name>
<dbReference type="OrthoDB" id="3424744at2"/>
<feature type="transmembrane region" description="Helical" evidence="3">
    <location>
        <begin position="238"/>
        <end position="259"/>
    </location>
</feature>
<keyword evidence="3" id="KW-0472">Membrane</keyword>
<accession>A0A4R2JL43</accession>
<feature type="transmembrane region" description="Helical" evidence="3">
    <location>
        <begin position="116"/>
        <end position="138"/>
    </location>
</feature>
<organism evidence="5 6">
    <name type="scientific">Actinocrispum wychmicini</name>
    <dbReference type="NCBI Taxonomy" id="1213861"/>
    <lineage>
        <taxon>Bacteria</taxon>
        <taxon>Bacillati</taxon>
        <taxon>Actinomycetota</taxon>
        <taxon>Actinomycetes</taxon>
        <taxon>Pseudonocardiales</taxon>
        <taxon>Pseudonocardiaceae</taxon>
        <taxon>Actinocrispum</taxon>
    </lineage>
</organism>
<evidence type="ECO:0000256" key="3">
    <source>
        <dbReference type="SAM" id="Phobius"/>
    </source>
</evidence>
<dbReference type="EMBL" id="SLWS01000003">
    <property type="protein sequence ID" value="TCO60741.1"/>
    <property type="molecule type" value="Genomic_DNA"/>
</dbReference>
<dbReference type="AlphaFoldDB" id="A0A4R2JL43"/>
<feature type="transmembrane region" description="Helical" evidence="3">
    <location>
        <begin position="92"/>
        <end position="110"/>
    </location>
</feature>
<protein>
    <submittedName>
        <fullName evidence="5">Putative zinc finger protein</fullName>
    </submittedName>
</protein>
<keyword evidence="3" id="KW-0812">Transmembrane</keyword>
<comment type="caution">
    <text evidence="5">The sequence shown here is derived from an EMBL/GenBank/DDBJ whole genome shotgun (WGS) entry which is preliminary data.</text>
</comment>
<feature type="transmembrane region" description="Helical" evidence="3">
    <location>
        <begin position="188"/>
        <end position="206"/>
    </location>
</feature>
<feature type="domain" description="Putative zinc-finger" evidence="4">
    <location>
        <begin position="9"/>
        <end position="38"/>
    </location>
</feature>
<keyword evidence="3" id="KW-1133">Transmembrane helix</keyword>
<dbReference type="Proteomes" id="UP000295680">
    <property type="component" value="Unassembled WGS sequence"/>
</dbReference>
<sequence>MTGWHVPDDLLRGYLEGRIDPPRAMSVEAHLVGCVQCRAAVPVDESWLAASWDGVQERVAPPRRSPVERLLGRVVPEHVARLLLATPALSRAWLLAVVLVLAFAVAAARLSDGSPVALLLFLVIAPVLPLGGISVAYGPAVDTAYELHAATPLAGVRLLLVRAGAVLVAATLLTGVAAPFLAGPLGLSAAWLLPALMLTVASLAAGTRVPIPVAAAGLAALWVGAVLATQSLGRFLLFQPVVQLGYGAAAVVCGAVLYARRRRLDPGERM</sequence>
<keyword evidence="2" id="KW-0804">Transcription</keyword>
<feature type="transmembrane region" description="Helical" evidence="3">
    <location>
        <begin position="213"/>
        <end position="232"/>
    </location>
</feature>
<dbReference type="InterPro" id="IPR041916">
    <property type="entry name" value="Anti_sigma_zinc_sf"/>
</dbReference>
<evidence type="ECO:0000259" key="4">
    <source>
        <dbReference type="Pfam" id="PF13490"/>
    </source>
</evidence>
<keyword evidence="1" id="KW-0805">Transcription regulation</keyword>
<dbReference type="InterPro" id="IPR027383">
    <property type="entry name" value="Znf_put"/>
</dbReference>